<dbReference type="Proteomes" id="UP001314170">
    <property type="component" value="Unassembled WGS sequence"/>
</dbReference>
<dbReference type="PANTHER" id="PTHR47943:SF9">
    <property type="entry name" value="CYTOCHROME P450"/>
    <property type="match status" value="1"/>
</dbReference>
<evidence type="ECO:0000256" key="8">
    <source>
        <dbReference type="ARBA" id="ARBA00023033"/>
    </source>
</evidence>
<dbReference type="GO" id="GO:0004497">
    <property type="term" value="F:monooxygenase activity"/>
    <property type="evidence" value="ECO:0007669"/>
    <property type="project" value="UniProtKB-KW"/>
</dbReference>
<dbReference type="GO" id="GO:0005506">
    <property type="term" value="F:iron ion binding"/>
    <property type="evidence" value="ECO:0007669"/>
    <property type="project" value="InterPro"/>
</dbReference>
<comment type="subcellular location">
    <subcellularLocation>
        <location evidence="2">Membrane</location>
    </subcellularLocation>
</comment>
<name>A0AAV1SEH8_9ROSI</name>
<keyword evidence="8" id="KW-0503">Monooxygenase</keyword>
<evidence type="ECO:0000256" key="3">
    <source>
        <dbReference type="ARBA" id="ARBA00010617"/>
    </source>
</evidence>
<accession>A0AAV1SEH8</accession>
<reference evidence="10 11" key="1">
    <citation type="submission" date="2024-01" db="EMBL/GenBank/DDBJ databases">
        <authorList>
            <person name="Waweru B."/>
        </authorList>
    </citation>
    <scope>NUCLEOTIDE SEQUENCE [LARGE SCALE GENOMIC DNA]</scope>
</reference>
<evidence type="ECO:0000256" key="2">
    <source>
        <dbReference type="ARBA" id="ARBA00004370"/>
    </source>
</evidence>
<keyword evidence="7" id="KW-0408">Iron</keyword>
<sequence>MSLLLFILLAFLGSFIYILRASIYRPTNDRKLPPGPPTLPIIGNLHMLGNLPHRTLSHLAKKYGHIMSLRLGYVPTIVVSSPQVAELILKTHDAIFASRPKFQASMYMSYGTKGMAFTEYGPYWRNVKKLCTSHVLNSSKIEFFAPSRREEVGLCVDSIKKAAAAHEVVNVSTAVGNLIQNMTYRMLFGESNDDEIDLRSLVKECVLLAGAFNIADYIPFFGAFDIQAMDKLLEKIIDEHEQDVRRLKDKPRDFVDVLLSLLNDGNDSSDEKAFVIDRSNVKAIIIDMIVGSLDTSPQQLNGHFPNFLGIHV</sequence>
<gene>
    <name evidence="10" type="ORF">DCAF_LOCUS22482</name>
</gene>
<comment type="similarity">
    <text evidence="3">Belongs to the cytochrome P450 family.</text>
</comment>
<dbReference type="AlphaFoldDB" id="A0AAV1SEH8"/>
<dbReference type="Pfam" id="PF00067">
    <property type="entry name" value="p450"/>
    <property type="match status" value="1"/>
</dbReference>
<organism evidence="10 11">
    <name type="scientific">Dovyalis caffra</name>
    <dbReference type="NCBI Taxonomy" id="77055"/>
    <lineage>
        <taxon>Eukaryota</taxon>
        <taxon>Viridiplantae</taxon>
        <taxon>Streptophyta</taxon>
        <taxon>Embryophyta</taxon>
        <taxon>Tracheophyta</taxon>
        <taxon>Spermatophyta</taxon>
        <taxon>Magnoliopsida</taxon>
        <taxon>eudicotyledons</taxon>
        <taxon>Gunneridae</taxon>
        <taxon>Pentapetalae</taxon>
        <taxon>rosids</taxon>
        <taxon>fabids</taxon>
        <taxon>Malpighiales</taxon>
        <taxon>Salicaceae</taxon>
        <taxon>Flacourtieae</taxon>
        <taxon>Dovyalis</taxon>
    </lineage>
</organism>
<keyword evidence="11" id="KW-1185">Reference proteome</keyword>
<keyword evidence="6" id="KW-0560">Oxidoreductase</keyword>
<dbReference type="PANTHER" id="PTHR47943">
    <property type="entry name" value="CYTOCHROME P450 93A3-LIKE"/>
    <property type="match status" value="1"/>
</dbReference>
<evidence type="ECO:0000313" key="11">
    <source>
        <dbReference type="Proteomes" id="UP001314170"/>
    </source>
</evidence>
<keyword evidence="9" id="KW-0472">Membrane</keyword>
<comment type="cofactor">
    <cofactor evidence="1">
        <name>heme</name>
        <dbReference type="ChEBI" id="CHEBI:30413"/>
    </cofactor>
</comment>
<comment type="caution">
    <text evidence="10">The sequence shown here is derived from an EMBL/GenBank/DDBJ whole genome shotgun (WGS) entry which is preliminary data.</text>
</comment>
<dbReference type="GO" id="GO:0016020">
    <property type="term" value="C:membrane"/>
    <property type="evidence" value="ECO:0007669"/>
    <property type="project" value="UniProtKB-SubCell"/>
</dbReference>
<evidence type="ECO:0000256" key="5">
    <source>
        <dbReference type="ARBA" id="ARBA00022723"/>
    </source>
</evidence>
<dbReference type="Gene3D" id="1.10.630.10">
    <property type="entry name" value="Cytochrome P450"/>
    <property type="match status" value="1"/>
</dbReference>
<evidence type="ECO:0000256" key="9">
    <source>
        <dbReference type="ARBA" id="ARBA00023136"/>
    </source>
</evidence>
<evidence type="ECO:0008006" key="12">
    <source>
        <dbReference type="Google" id="ProtNLM"/>
    </source>
</evidence>
<keyword evidence="5" id="KW-0479">Metal-binding</keyword>
<dbReference type="InterPro" id="IPR002401">
    <property type="entry name" value="Cyt_P450_E_grp-I"/>
</dbReference>
<dbReference type="GO" id="GO:0020037">
    <property type="term" value="F:heme binding"/>
    <property type="evidence" value="ECO:0007669"/>
    <property type="project" value="InterPro"/>
</dbReference>
<protein>
    <recommendedName>
        <fullName evidence="12">Cytochrome P450</fullName>
    </recommendedName>
</protein>
<evidence type="ECO:0000313" key="10">
    <source>
        <dbReference type="EMBL" id="CAK7349761.1"/>
    </source>
</evidence>
<dbReference type="GO" id="GO:0016705">
    <property type="term" value="F:oxidoreductase activity, acting on paired donors, with incorporation or reduction of molecular oxygen"/>
    <property type="evidence" value="ECO:0007669"/>
    <property type="project" value="InterPro"/>
</dbReference>
<dbReference type="PRINTS" id="PR00463">
    <property type="entry name" value="EP450I"/>
</dbReference>
<dbReference type="EMBL" id="CAWUPB010001176">
    <property type="protein sequence ID" value="CAK7349761.1"/>
    <property type="molecule type" value="Genomic_DNA"/>
</dbReference>
<proteinExistence type="inferred from homology"/>
<keyword evidence="4" id="KW-0349">Heme</keyword>
<evidence type="ECO:0000256" key="1">
    <source>
        <dbReference type="ARBA" id="ARBA00001971"/>
    </source>
</evidence>
<dbReference type="InterPro" id="IPR036396">
    <property type="entry name" value="Cyt_P450_sf"/>
</dbReference>
<dbReference type="InterPro" id="IPR001128">
    <property type="entry name" value="Cyt_P450"/>
</dbReference>
<dbReference type="SUPFAM" id="SSF48264">
    <property type="entry name" value="Cytochrome P450"/>
    <property type="match status" value="1"/>
</dbReference>
<evidence type="ECO:0000256" key="4">
    <source>
        <dbReference type="ARBA" id="ARBA00022617"/>
    </source>
</evidence>
<evidence type="ECO:0000256" key="6">
    <source>
        <dbReference type="ARBA" id="ARBA00023002"/>
    </source>
</evidence>
<evidence type="ECO:0000256" key="7">
    <source>
        <dbReference type="ARBA" id="ARBA00023004"/>
    </source>
</evidence>